<feature type="transmembrane region" description="Helical" evidence="6">
    <location>
        <begin position="96"/>
        <end position="119"/>
    </location>
</feature>
<gene>
    <name evidence="8" type="ORF">OVA965_LOCUS3335</name>
    <name evidence="9" type="ORF">TMI583_LOCUS3334</name>
</gene>
<keyword evidence="2" id="KW-0813">Transport</keyword>
<evidence type="ECO:0000256" key="4">
    <source>
        <dbReference type="ARBA" id="ARBA00022989"/>
    </source>
</evidence>
<comment type="subcellular location">
    <subcellularLocation>
        <location evidence="1">Membrane</location>
        <topology evidence="1">Multi-pass membrane protein</topology>
    </subcellularLocation>
</comment>
<evidence type="ECO:0000259" key="7">
    <source>
        <dbReference type="Pfam" id="PF13906"/>
    </source>
</evidence>
<dbReference type="EMBL" id="CAJOBA010000793">
    <property type="protein sequence ID" value="CAF3557033.1"/>
    <property type="molecule type" value="Genomic_DNA"/>
</dbReference>
<feature type="transmembrane region" description="Helical" evidence="6">
    <location>
        <begin position="565"/>
        <end position="586"/>
    </location>
</feature>
<organism evidence="9 10">
    <name type="scientific">Didymodactylos carnosus</name>
    <dbReference type="NCBI Taxonomy" id="1234261"/>
    <lineage>
        <taxon>Eukaryota</taxon>
        <taxon>Metazoa</taxon>
        <taxon>Spiralia</taxon>
        <taxon>Gnathifera</taxon>
        <taxon>Rotifera</taxon>
        <taxon>Eurotatoria</taxon>
        <taxon>Bdelloidea</taxon>
        <taxon>Philodinida</taxon>
        <taxon>Philodinidae</taxon>
        <taxon>Didymodactylos</taxon>
    </lineage>
</organism>
<evidence type="ECO:0000256" key="5">
    <source>
        <dbReference type="ARBA" id="ARBA00023136"/>
    </source>
</evidence>
<dbReference type="InterPro" id="IPR029485">
    <property type="entry name" value="CAT_C"/>
</dbReference>
<feature type="transmembrane region" description="Helical" evidence="6">
    <location>
        <begin position="592"/>
        <end position="614"/>
    </location>
</feature>
<dbReference type="GO" id="GO:0005886">
    <property type="term" value="C:plasma membrane"/>
    <property type="evidence" value="ECO:0007669"/>
    <property type="project" value="TreeGrafter"/>
</dbReference>
<accession>A0A8S2GZ90</accession>
<feature type="transmembrane region" description="Helical" evidence="6">
    <location>
        <begin position="656"/>
        <end position="675"/>
    </location>
</feature>
<dbReference type="Proteomes" id="UP000682733">
    <property type="component" value="Unassembled WGS sequence"/>
</dbReference>
<feature type="transmembrane region" description="Helical" evidence="6">
    <location>
        <begin position="449"/>
        <end position="469"/>
    </location>
</feature>
<keyword evidence="3 6" id="KW-0812">Transmembrane</keyword>
<evidence type="ECO:0000313" key="10">
    <source>
        <dbReference type="Proteomes" id="UP000682733"/>
    </source>
</evidence>
<dbReference type="GO" id="GO:0015171">
    <property type="term" value="F:amino acid transmembrane transporter activity"/>
    <property type="evidence" value="ECO:0007669"/>
    <property type="project" value="TreeGrafter"/>
</dbReference>
<dbReference type="PANTHER" id="PTHR43243:SF4">
    <property type="entry name" value="CATIONIC AMINO ACID TRANSPORTER 4"/>
    <property type="match status" value="1"/>
</dbReference>
<feature type="domain" description="Cationic amino acid transporter C-terminal" evidence="7">
    <location>
        <begin position="628"/>
        <end position="678"/>
    </location>
</feature>
<reference evidence="9" key="1">
    <citation type="submission" date="2021-02" db="EMBL/GenBank/DDBJ databases">
        <authorList>
            <person name="Nowell W R."/>
        </authorList>
    </citation>
    <scope>NUCLEOTIDE SEQUENCE</scope>
</reference>
<feature type="transmembrane region" description="Helical" evidence="6">
    <location>
        <begin position="331"/>
        <end position="354"/>
    </location>
</feature>
<feature type="transmembrane region" description="Helical" evidence="6">
    <location>
        <begin position="626"/>
        <end position="650"/>
    </location>
</feature>
<dbReference type="Gene3D" id="1.20.1740.10">
    <property type="entry name" value="Amino acid/polyamine transporter I"/>
    <property type="match status" value="1"/>
</dbReference>
<evidence type="ECO:0000256" key="2">
    <source>
        <dbReference type="ARBA" id="ARBA00022448"/>
    </source>
</evidence>
<evidence type="ECO:0000256" key="1">
    <source>
        <dbReference type="ARBA" id="ARBA00004141"/>
    </source>
</evidence>
<name>A0A8S2GZ90_9BILA</name>
<feature type="transmembrane region" description="Helical" evidence="6">
    <location>
        <begin position="374"/>
        <end position="403"/>
    </location>
</feature>
<dbReference type="InterPro" id="IPR002293">
    <property type="entry name" value="AA/rel_permease1"/>
</dbReference>
<keyword evidence="5 6" id="KW-0472">Membrane</keyword>
<dbReference type="Pfam" id="PF13906">
    <property type="entry name" value="AA_permease_C"/>
    <property type="match status" value="1"/>
</dbReference>
<protein>
    <recommendedName>
        <fullName evidence="7">Cationic amino acid transporter C-terminal domain-containing protein</fullName>
    </recommendedName>
</protein>
<feature type="transmembrane region" description="Helical" evidence="6">
    <location>
        <begin position="131"/>
        <end position="152"/>
    </location>
</feature>
<dbReference type="EMBL" id="CAJNOK010000793">
    <property type="protein sequence ID" value="CAF0775871.1"/>
    <property type="molecule type" value="Genomic_DNA"/>
</dbReference>
<feature type="transmembrane region" description="Helical" evidence="6">
    <location>
        <begin position="424"/>
        <end position="443"/>
    </location>
</feature>
<evidence type="ECO:0000256" key="3">
    <source>
        <dbReference type="ARBA" id="ARBA00022692"/>
    </source>
</evidence>
<comment type="caution">
    <text evidence="9">The sequence shown here is derived from an EMBL/GenBank/DDBJ whole genome shotgun (WGS) entry which is preliminary data.</text>
</comment>
<dbReference type="Proteomes" id="UP000677228">
    <property type="component" value="Unassembled WGS sequence"/>
</dbReference>
<feature type="transmembrane region" description="Helical" evidence="6">
    <location>
        <begin position="233"/>
        <end position="250"/>
    </location>
</feature>
<keyword evidence="4 6" id="KW-1133">Transmembrane helix</keyword>
<evidence type="ECO:0000256" key="6">
    <source>
        <dbReference type="SAM" id="Phobius"/>
    </source>
</evidence>
<dbReference type="Pfam" id="PF13520">
    <property type="entry name" value="AA_permease_2"/>
    <property type="match status" value="1"/>
</dbReference>
<dbReference type="AlphaFoldDB" id="A0A8S2GZ90"/>
<feature type="transmembrane region" description="Helical" evidence="6">
    <location>
        <begin position="173"/>
        <end position="192"/>
    </location>
</feature>
<dbReference type="PANTHER" id="PTHR43243">
    <property type="entry name" value="INNER MEMBRANE TRANSPORTER YGJI-RELATED"/>
    <property type="match status" value="1"/>
</dbReference>
<proteinExistence type="predicted"/>
<sequence>MGTEEIVSILAGKQFCPTNIFVPVELNYSATFSLFRLLPNLLPVLFIRNDLRSTVKETYKLLNHDDIWDQRNMAFLSIFRKKHLLKNDLSTPLLRCLTLFDLILLSVSGMIGSGVYVLTGVVAKDFSGPSITLSNLCAAIACLFGALVFAEFSARIPKAGSSYVFIYESIGEMLAFLIGWTSIVGGITSLAVSSRTWSRYFDSLLNNKVKNFTTTHIAYWPKLEPPFSHYPDILAFDITMFLLLVMLIGLKSSKWLTNSLTIINMLALLFISITGFVLGSIQNYSPYCPYGFTGVLKGSSLLFYSYIGFEMATVAIEEAKNPSKTVPGATFLSLLFVTILYSLAGASLTYLVSYKSIDIESAFAAAYGSSRWPWARYFISSAVVLSAGGNLLSGTYGVIRFMYAMSNDGLLPSKLSYVSPSRHVPVLAACLSCIIISLLATFFDIKDLIGFTDISALLAYSTVSAGLLIERYSTILPVTDSHYQLVSSNDTDVDHNIDQDVDQDVDQGVDHDVDRNIDHNIDHNVDHDVDTITVDYDKYPFFTLIIRRLLRPCVPIIDQYSPKKLAIILLLIFISNILVLAISFQLTYLHRHWHLILIVLCLLISFIILVLFCLLRQNVFTNDSTLLFVCPGVPLTPLISITIYMFLMVSLDAHDWLAYMGVVAIGLIVYFAFSYRHSKAAATLQ</sequence>
<evidence type="ECO:0000313" key="8">
    <source>
        <dbReference type="EMBL" id="CAF0775871.1"/>
    </source>
</evidence>
<evidence type="ECO:0000313" key="9">
    <source>
        <dbReference type="EMBL" id="CAF3557033.1"/>
    </source>
</evidence>
<feature type="transmembrane region" description="Helical" evidence="6">
    <location>
        <begin position="262"/>
        <end position="281"/>
    </location>
</feature>